<evidence type="ECO:0000313" key="2">
    <source>
        <dbReference type="Proteomes" id="UP000289758"/>
    </source>
</evidence>
<name>A0A4Q1AN93_9BACT</name>
<proteinExistence type="predicted"/>
<accession>A0A4Q1AN93</accession>
<keyword evidence="2" id="KW-1185">Reference proteome</keyword>
<gene>
    <name evidence="1" type="ORF">CRV07_03735</name>
</gene>
<organism evidence="1 2">
    <name type="scientific">Halarcobacter ebronensis</name>
    <dbReference type="NCBI Taxonomy" id="1462615"/>
    <lineage>
        <taxon>Bacteria</taxon>
        <taxon>Pseudomonadati</taxon>
        <taxon>Campylobacterota</taxon>
        <taxon>Epsilonproteobacteria</taxon>
        <taxon>Campylobacterales</taxon>
        <taxon>Arcobacteraceae</taxon>
        <taxon>Halarcobacter</taxon>
    </lineage>
</organism>
<dbReference type="AlphaFoldDB" id="A0A4Q1AN93"/>
<evidence type="ECO:0000313" key="1">
    <source>
        <dbReference type="EMBL" id="RXK07584.1"/>
    </source>
</evidence>
<dbReference type="Proteomes" id="UP000289758">
    <property type="component" value="Unassembled WGS sequence"/>
</dbReference>
<protein>
    <submittedName>
        <fullName evidence="1">Uncharacterized protein</fullName>
    </submittedName>
</protein>
<dbReference type="RefSeq" id="WP_129086467.1">
    <property type="nucleotide sequence ID" value="NZ_CP053836.1"/>
</dbReference>
<reference evidence="1 2" key="1">
    <citation type="submission" date="2017-10" db="EMBL/GenBank/DDBJ databases">
        <title>Genomics of the genus Arcobacter.</title>
        <authorList>
            <person name="Perez-Cataluna A."/>
            <person name="Figueras M.J."/>
        </authorList>
    </citation>
    <scope>NUCLEOTIDE SEQUENCE [LARGE SCALE GENOMIC DNA]</scope>
    <source>
        <strain evidence="1 2">CECT 8441</strain>
    </source>
</reference>
<comment type="caution">
    <text evidence="1">The sequence shown here is derived from an EMBL/GenBank/DDBJ whole genome shotgun (WGS) entry which is preliminary data.</text>
</comment>
<sequence length="92" mass="10651">MKVKIKDHMNKNKLKISKDSNGLYYKVQKSNNDFTISYDNTKTVTNIEITGDNVSLDDVSNLTEYSKEDLQAFNFLDGDMNNFYKTLKRKVA</sequence>
<dbReference type="EMBL" id="PDKK01000002">
    <property type="protein sequence ID" value="RXK07584.1"/>
    <property type="molecule type" value="Genomic_DNA"/>
</dbReference>